<evidence type="ECO:0000256" key="5">
    <source>
        <dbReference type="ARBA" id="ARBA00022679"/>
    </source>
</evidence>
<organism evidence="15 16">
    <name type="scientific">Gomphillus americanus</name>
    <dbReference type="NCBI Taxonomy" id="1940652"/>
    <lineage>
        <taxon>Eukaryota</taxon>
        <taxon>Fungi</taxon>
        <taxon>Dikarya</taxon>
        <taxon>Ascomycota</taxon>
        <taxon>Pezizomycotina</taxon>
        <taxon>Lecanoromycetes</taxon>
        <taxon>OSLEUM clade</taxon>
        <taxon>Ostropomycetidae</taxon>
        <taxon>Ostropales</taxon>
        <taxon>Graphidaceae</taxon>
        <taxon>Gomphilloideae</taxon>
        <taxon>Gomphillus</taxon>
    </lineage>
</organism>
<dbReference type="SUPFAM" id="SSF57701">
    <property type="entry name" value="Zn2/Cys6 DNA-binding domain"/>
    <property type="match status" value="1"/>
</dbReference>
<dbReference type="GO" id="GO:0005737">
    <property type="term" value="C:cytoplasm"/>
    <property type="evidence" value="ECO:0007669"/>
    <property type="project" value="UniProtKB-SubCell"/>
</dbReference>
<evidence type="ECO:0000256" key="13">
    <source>
        <dbReference type="ARBA" id="ARBA00049535"/>
    </source>
</evidence>
<keyword evidence="10" id="KW-0067">ATP-binding</keyword>
<dbReference type="Pfam" id="PF13793">
    <property type="entry name" value="Pribosyltran_N"/>
    <property type="match status" value="1"/>
</dbReference>
<dbReference type="InterPro" id="IPR000842">
    <property type="entry name" value="PRib_PP_synth_CS"/>
</dbReference>
<dbReference type="GO" id="GO:0009156">
    <property type="term" value="P:ribonucleoside monophosphate biosynthetic process"/>
    <property type="evidence" value="ECO:0007669"/>
    <property type="project" value="InterPro"/>
</dbReference>
<dbReference type="GO" id="GO:0000287">
    <property type="term" value="F:magnesium ion binding"/>
    <property type="evidence" value="ECO:0007669"/>
    <property type="project" value="InterPro"/>
</dbReference>
<keyword evidence="6" id="KW-0479">Metal-binding</keyword>
<evidence type="ECO:0000256" key="2">
    <source>
        <dbReference type="ARBA" id="ARBA00004996"/>
    </source>
</evidence>
<keyword evidence="7" id="KW-0545">Nucleotide biosynthesis</keyword>
<dbReference type="AlphaFoldDB" id="A0A8H3IWI7"/>
<dbReference type="GO" id="GO:0000981">
    <property type="term" value="F:DNA-binding transcription factor activity, RNA polymerase II-specific"/>
    <property type="evidence" value="ECO:0007669"/>
    <property type="project" value="InterPro"/>
</dbReference>
<dbReference type="NCBIfam" id="NF002320">
    <property type="entry name" value="PRK01259.1"/>
    <property type="match status" value="1"/>
</dbReference>
<dbReference type="NCBIfam" id="TIGR01251">
    <property type="entry name" value="ribP_PPkin"/>
    <property type="match status" value="1"/>
</dbReference>
<protein>
    <recommendedName>
        <fullName evidence="4">ribose-phosphate diphosphokinase</fullName>
        <ecNumber evidence="4">2.7.6.1</ecNumber>
    </recommendedName>
</protein>
<evidence type="ECO:0000256" key="6">
    <source>
        <dbReference type="ARBA" id="ARBA00022723"/>
    </source>
</evidence>
<dbReference type="GO" id="GO:0016301">
    <property type="term" value="F:kinase activity"/>
    <property type="evidence" value="ECO:0007669"/>
    <property type="project" value="UniProtKB-KW"/>
</dbReference>
<comment type="similarity">
    <text evidence="3">Belongs to the ribose-phosphate pyrophosphokinase family.</text>
</comment>
<dbReference type="PROSITE" id="PS50048">
    <property type="entry name" value="ZN2_CY6_FUNGAL_2"/>
    <property type="match status" value="1"/>
</dbReference>
<dbReference type="FunFam" id="3.40.50.2020:FF:000005">
    <property type="entry name" value="Ribose-phosphate pyrophosphokinase 1"/>
    <property type="match status" value="1"/>
</dbReference>
<comment type="catalytic activity">
    <reaction evidence="13">
        <text>D-ribose 5-phosphate + ATP = 5-phospho-alpha-D-ribose 1-diphosphate + AMP + H(+)</text>
        <dbReference type="Rhea" id="RHEA:15609"/>
        <dbReference type="ChEBI" id="CHEBI:15378"/>
        <dbReference type="ChEBI" id="CHEBI:30616"/>
        <dbReference type="ChEBI" id="CHEBI:58017"/>
        <dbReference type="ChEBI" id="CHEBI:78346"/>
        <dbReference type="ChEBI" id="CHEBI:456215"/>
        <dbReference type="EC" id="2.7.6.1"/>
    </reaction>
</comment>
<dbReference type="Pfam" id="PF00172">
    <property type="entry name" value="Zn_clus"/>
    <property type="match status" value="1"/>
</dbReference>
<dbReference type="EC" id="2.7.6.1" evidence="4"/>
<dbReference type="InterPro" id="IPR005946">
    <property type="entry name" value="Rib-P_diPkinase"/>
</dbReference>
<feature type="domain" description="Zn(2)-C6 fungal-type" evidence="14">
    <location>
        <begin position="258"/>
        <end position="288"/>
    </location>
</feature>
<dbReference type="InterPro" id="IPR029057">
    <property type="entry name" value="PRTase-like"/>
</dbReference>
<keyword evidence="9" id="KW-0418">Kinase</keyword>
<evidence type="ECO:0000256" key="7">
    <source>
        <dbReference type="ARBA" id="ARBA00022727"/>
    </source>
</evidence>
<evidence type="ECO:0000256" key="12">
    <source>
        <dbReference type="ARBA" id="ARBA00023242"/>
    </source>
</evidence>
<dbReference type="CDD" id="cd06223">
    <property type="entry name" value="PRTases_typeI"/>
    <property type="match status" value="1"/>
</dbReference>
<dbReference type="CDD" id="cd00067">
    <property type="entry name" value="GAL4"/>
    <property type="match status" value="1"/>
</dbReference>
<evidence type="ECO:0000259" key="14">
    <source>
        <dbReference type="PROSITE" id="PS50048"/>
    </source>
</evidence>
<evidence type="ECO:0000313" key="15">
    <source>
        <dbReference type="EMBL" id="CAF9929769.1"/>
    </source>
</evidence>
<dbReference type="GO" id="GO:0002189">
    <property type="term" value="C:ribose phosphate diphosphokinase complex"/>
    <property type="evidence" value="ECO:0007669"/>
    <property type="project" value="UniProtKB-ARBA"/>
</dbReference>
<accession>A0A8H3IWI7</accession>
<dbReference type="GO" id="GO:0006015">
    <property type="term" value="P:5-phosphoribose 1-diphosphate biosynthetic process"/>
    <property type="evidence" value="ECO:0007669"/>
    <property type="project" value="TreeGrafter"/>
</dbReference>
<evidence type="ECO:0000256" key="10">
    <source>
        <dbReference type="ARBA" id="ARBA00022840"/>
    </source>
</evidence>
<comment type="caution">
    <text evidence="15">The sequence shown here is derived from an EMBL/GenBank/DDBJ whole genome shotgun (WGS) entry which is preliminary data.</text>
</comment>
<evidence type="ECO:0000313" key="16">
    <source>
        <dbReference type="Proteomes" id="UP000664169"/>
    </source>
</evidence>
<comment type="pathway">
    <text evidence="2">Metabolic intermediate biosynthesis; 5-phospho-alpha-D-ribose 1-diphosphate biosynthesis; 5-phospho-alpha-D-ribose 1-diphosphate from D-ribose 5-phosphate (route I): step 1/1.</text>
</comment>
<dbReference type="EMBL" id="CAJPDQ010000033">
    <property type="protein sequence ID" value="CAF9929769.1"/>
    <property type="molecule type" value="Genomic_DNA"/>
</dbReference>
<dbReference type="InterPro" id="IPR000836">
    <property type="entry name" value="PRTase_dom"/>
</dbReference>
<dbReference type="GO" id="GO:0005524">
    <property type="term" value="F:ATP binding"/>
    <property type="evidence" value="ECO:0007669"/>
    <property type="project" value="UniProtKB-KW"/>
</dbReference>
<dbReference type="Gene3D" id="4.10.240.10">
    <property type="entry name" value="Zn(2)-C6 fungal-type DNA-binding domain"/>
    <property type="match status" value="1"/>
</dbReference>
<evidence type="ECO:0000256" key="8">
    <source>
        <dbReference type="ARBA" id="ARBA00022741"/>
    </source>
</evidence>
<proteinExistence type="inferred from homology"/>
<dbReference type="SMART" id="SM00066">
    <property type="entry name" value="GAL4"/>
    <property type="match status" value="1"/>
</dbReference>
<name>A0A8H3IWI7_9LECA</name>
<evidence type="ECO:0000256" key="4">
    <source>
        <dbReference type="ARBA" id="ARBA00013247"/>
    </source>
</evidence>
<keyword evidence="16" id="KW-1185">Reference proteome</keyword>
<evidence type="ECO:0000256" key="3">
    <source>
        <dbReference type="ARBA" id="ARBA00006478"/>
    </source>
</evidence>
<keyword evidence="5" id="KW-0808">Transferase</keyword>
<dbReference type="OrthoDB" id="413572at2759"/>
<gene>
    <name evidence="15" type="ORF">GOMPHAMPRED_005481</name>
</gene>
<dbReference type="Proteomes" id="UP000664169">
    <property type="component" value="Unassembled WGS sequence"/>
</dbReference>
<keyword evidence="8" id="KW-0547">Nucleotide-binding</keyword>
<dbReference type="SUPFAM" id="SSF53271">
    <property type="entry name" value="PRTase-like"/>
    <property type="match status" value="1"/>
</dbReference>
<evidence type="ECO:0000256" key="11">
    <source>
        <dbReference type="ARBA" id="ARBA00022842"/>
    </source>
</evidence>
<evidence type="ECO:0000256" key="1">
    <source>
        <dbReference type="ARBA" id="ARBA00004496"/>
    </source>
</evidence>
<sequence length="731" mass="81958">MKMSTSPGDINDNIMELLIIINACKTASARRITAVIPNFPYARQDKKDRSRAPITARLMANMLQTAGCNHVITMDLHASQIQGFFTVPVDNLFAEPSTLAWIKKNLDVENSVVVSPDAGGAKRATSIADHLNTGFALIHKERNRPNEVSRMVLVGDVRGKIAILVDDMADTCGTLAKAADTVMSNGAKEVVALVTHGVLSGGAIEAINNSKLSKVVVTNTVPHEDKKALCPKLDTVDISWTLAEACRRTHNGESSRGGCHECKRRKQKCNEALPKCARCTKRKVPCRYGPRATPRSLRTTNKSITVIEEVESTGDDPAWARLFSSDSSGTKSWASSSTTTKSPELSIIPREEIVRNNWITTQERDFLIASIPNSIQKAPWQNSFEHQMYNAYYSTHQQTMTKPGMDDATREIWLNLVPKIALNSEGALFALLLSIGSMHTAIKCADSDYPYFRKDTRAARLWKLSILYFSEALTKFRGSILSKQVFETNPEVFCVTALVLSFRTSLNANHRHTEVAELYDDILSWFTSSLGYIDLGGFFNQNLHNTQLGDIMKANPQATYHFYTFLEMIKAQDFPYFDYLHPRTDQTGHVDPRDQTAEALEAYTMSIKLIGWVYHAAINGALKSDIFAMFHMVPYNVPKHFLIMLRRARPRAIAVLAHHIALQAFFGVFEHLQFWPREHIHLLREIVPGDWAWALRKAMQVVEQAEMLRAGIISSFAPMSNTQIRQLEGLR</sequence>
<dbReference type="PROSITE" id="PS00114">
    <property type="entry name" value="PRPP_SYNTHASE"/>
    <property type="match status" value="1"/>
</dbReference>
<keyword evidence="11" id="KW-0460">Magnesium</keyword>
<dbReference type="PROSITE" id="PS00463">
    <property type="entry name" value="ZN2_CY6_FUNGAL_1"/>
    <property type="match status" value="1"/>
</dbReference>
<dbReference type="InterPro" id="IPR036864">
    <property type="entry name" value="Zn2-C6_fun-type_DNA-bd_sf"/>
</dbReference>
<dbReference type="PANTHER" id="PTHR10210">
    <property type="entry name" value="RIBOSE-PHOSPHATE DIPHOSPHOKINASE FAMILY MEMBER"/>
    <property type="match status" value="1"/>
</dbReference>
<dbReference type="GO" id="GO:0006164">
    <property type="term" value="P:purine nucleotide biosynthetic process"/>
    <property type="evidence" value="ECO:0007669"/>
    <property type="project" value="TreeGrafter"/>
</dbReference>
<dbReference type="PANTHER" id="PTHR10210:SF32">
    <property type="entry name" value="RIBOSE-PHOSPHATE PYROPHOSPHOKINASE 2"/>
    <property type="match status" value="1"/>
</dbReference>
<dbReference type="InterPro" id="IPR001138">
    <property type="entry name" value="Zn2Cys6_DnaBD"/>
</dbReference>
<dbReference type="Pfam" id="PF14572">
    <property type="entry name" value="Pribosyl_synth"/>
    <property type="match status" value="1"/>
</dbReference>
<keyword evidence="12" id="KW-0539">Nucleus</keyword>
<dbReference type="FunFam" id="3.40.50.2020:FF:000014">
    <property type="entry name" value="Ribose-phosphate pyrophosphokinase 1"/>
    <property type="match status" value="1"/>
</dbReference>
<comment type="subcellular location">
    <subcellularLocation>
        <location evidence="1">Cytoplasm</location>
    </subcellularLocation>
</comment>
<dbReference type="SMART" id="SM01400">
    <property type="entry name" value="Pribosyltran_N"/>
    <property type="match status" value="1"/>
</dbReference>
<dbReference type="GO" id="GO:0004749">
    <property type="term" value="F:ribose phosphate diphosphokinase activity"/>
    <property type="evidence" value="ECO:0007669"/>
    <property type="project" value="UniProtKB-EC"/>
</dbReference>
<dbReference type="Gene3D" id="3.40.50.2020">
    <property type="match status" value="2"/>
</dbReference>
<dbReference type="InterPro" id="IPR029099">
    <property type="entry name" value="Pribosyltran_N"/>
</dbReference>
<evidence type="ECO:0000256" key="9">
    <source>
        <dbReference type="ARBA" id="ARBA00022777"/>
    </source>
</evidence>
<reference evidence="15" key="1">
    <citation type="submission" date="2021-03" db="EMBL/GenBank/DDBJ databases">
        <authorList>
            <person name="Tagirdzhanova G."/>
        </authorList>
    </citation>
    <scope>NUCLEOTIDE SEQUENCE</scope>
</reference>
<dbReference type="GO" id="GO:0008270">
    <property type="term" value="F:zinc ion binding"/>
    <property type="evidence" value="ECO:0007669"/>
    <property type="project" value="InterPro"/>
</dbReference>